<feature type="region of interest" description="Disordered" evidence="1">
    <location>
        <begin position="468"/>
        <end position="493"/>
    </location>
</feature>
<accession>A0A022QL28</accession>
<feature type="compositionally biased region" description="Polar residues" evidence="1">
    <location>
        <begin position="258"/>
        <end position="269"/>
    </location>
</feature>
<evidence type="ECO:0000256" key="1">
    <source>
        <dbReference type="SAM" id="MobiDB-lite"/>
    </source>
</evidence>
<reference evidence="2 3" key="1">
    <citation type="journal article" date="2013" name="Proc. Natl. Acad. Sci. U.S.A.">
        <title>Fine-scale variation in meiotic recombination in Mimulus inferred from population shotgun sequencing.</title>
        <authorList>
            <person name="Hellsten U."/>
            <person name="Wright K.M."/>
            <person name="Jenkins J."/>
            <person name="Shu S."/>
            <person name="Yuan Y."/>
            <person name="Wessler S.R."/>
            <person name="Schmutz J."/>
            <person name="Willis J.H."/>
            <person name="Rokhsar D.S."/>
        </authorList>
    </citation>
    <scope>NUCLEOTIDE SEQUENCE [LARGE SCALE GENOMIC DNA]</scope>
    <source>
        <strain evidence="3">cv. DUN x IM62</strain>
    </source>
</reference>
<protein>
    <recommendedName>
        <fullName evidence="4">TPX2 C-terminal domain-containing protein</fullName>
    </recommendedName>
</protein>
<keyword evidence="3" id="KW-1185">Reference proteome</keyword>
<evidence type="ECO:0008006" key="4">
    <source>
        <dbReference type="Google" id="ProtNLM"/>
    </source>
</evidence>
<dbReference type="AlphaFoldDB" id="A0A022QL28"/>
<name>A0A022QL28_ERYGU</name>
<dbReference type="PANTHER" id="PTHR47286:SF2">
    <property type="entry name" value="F3I6.9 PROTEIN"/>
    <property type="match status" value="1"/>
</dbReference>
<dbReference type="Proteomes" id="UP000030748">
    <property type="component" value="Unassembled WGS sequence"/>
</dbReference>
<feature type="compositionally biased region" description="Basic and acidic residues" evidence="1">
    <location>
        <begin position="394"/>
        <end position="412"/>
    </location>
</feature>
<feature type="region of interest" description="Disordered" evidence="1">
    <location>
        <begin position="358"/>
        <end position="451"/>
    </location>
</feature>
<evidence type="ECO:0000313" key="2">
    <source>
        <dbReference type="EMBL" id="EYU28656.1"/>
    </source>
</evidence>
<feature type="compositionally biased region" description="Polar residues" evidence="1">
    <location>
        <begin position="484"/>
        <end position="493"/>
    </location>
</feature>
<organism evidence="2 3">
    <name type="scientific">Erythranthe guttata</name>
    <name type="common">Yellow monkey flower</name>
    <name type="synonym">Mimulus guttatus</name>
    <dbReference type="NCBI Taxonomy" id="4155"/>
    <lineage>
        <taxon>Eukaryota</taxon>
        <taxon>Viridiplantae</taxon>
        <taxon>Streptophyta</taxon>
        <taxon>Embryophyta</taxon>
        <taxon>Tracheophyta</taxon>
        <taxon>Spermatophyta</taxon>
        <taxon>Magnoliopsida</taxon>
        <taxon>eudicotyledons</taxon>
        <taxon>Gunneridae</taxon>
        <taxon>Pentapetalae</taxon>
        <taxon>asterids</taxon>
        <taxon>lamiids</taxon>
        <taxon>Lamiales</taxon>
        <taxon>Phrymaceae</taxon>
        <taxon>Erythranthe</taxon>
    </lineage>
</organism>
<evidence type="ECO:0000313" key="3">
    <source>
        <dbReference type="Proteomes" id="UP000030748"/>
    </source>
</evidence>
<feature type="region of interest" description="Disordered" evidence="1">
    <location>
        <begin position="184"/>
        <end position="305"/>
    </location>
</feature>
<feature type="compositionally biased region" description="Polar residues" evidence="1">
    <location>
        <begin position="289"/>
        <end position="300"/>
    </location>
</feature>
<dbReference type="EMBL" id="KI631311">
    <property type="protein sequence ID" value="EYU28656.1"/>
    <property type="molecule type" value="Genomic_DNA"/>
</dbReference>
<dbReference type="PhylomeDB" id="A0A022QL28"/>
<dbReference type="OMA" id="MGESIVD"/>
<sequence>MDDSVKSDSRLEVSVSFGRFENDALSWEKWSSFSPNKYLEEVGTLSTPGSVAQKKAYFEAHYKKIAAKKAEEELDQEKSDPVVLNADVSSNEEHIEDSSFVDSEFGLSNGERLLEEVEQEDCIPVITNLAGGDDVAKDDDARSSEVDEHVINVISLEEEIADASVAKDELSVNVDESELDVGKDPVLVGLKNPQKHPLNITEKPPERKNERKNGTGQTVVLKKESSKSNARIVAQKVTPTKIERNNSAVTKKKVISPSPKSLQASSTPKFTKPISISTPISASSKKKVSNGSQSQLSKSRNIPVREIKRVAPTSLHMSLSLGPGNSLSGLPLTRKSLIMEQMGDKDIVKRAFKTFQNRTNVSTSDEKLTATKHVSSAPLKQKTSTSSTSTKGNEGVRKDVEKRATQRSEVRARSNPVTSGPHKSSALDRKNTKAAASPTTTGITSDEKAEKRKEFLKKLEAKSIIREAENAQLTAKSKVGMENGTRQRPTLSR</sequence>
<dbReference type="KEGG" id="egt:105967531"/>
<dbReference type="eggNOG" id="ENOG502QTXN">
    <property type="taxonomic scope" value="Eukaryota"/>
</dbReference>
<proteinExistence type="predicted"/>
<dbReference type="PANTHER" id="PTHR47286">
    <property type="entry name" value="F3I6.9 PROTEIN"/>
    <property type="match status" value="1"/>
</dbReference>
<feature type="compositionally biased region" description="Low complexity" evidence="1">
    <location>
        <begin position="271"/>
        <end position="283"/>
    </location>
</feature>
<dbReference type="OrthoDB" id="621651at2759"/>
<gene>
    <name evidence="2" type="ORF">MIMGU_mgv1a0052221mg</name>
</gene>
<dbReference type="STRING" id="4155.A0A022QL28"/>
<feature type="compositionally biased region" description="Basic and acidic residues" evidence="1">
    <location>
        <begin position="203"/>
        <end position="213"/>
    </location>
</feature>